<organism evidence="2">
    <name type="scientific">uncultured Caudovirales phage</name>
    <dbReference type="NCBI Taxonomy" id="2100421"/>
    <lineage>
        <taxon>Viruses</taxon>
        <taxon>Duplodnaviria</taxon>
        <taxon>Heunggongvirae</taxon>
        <taxon>Uroviricota</taxon>
        <taxon>Caudoviricetes</taxon>
        <taxon>Peduoviridae</taxon>
        <taxon>Maltschvirus</taxon>
        <taxon>Maltschvirus maltsch</taxon>
    </lineage>
</organism>
<evidence type="ECO:0000313" key="2">
    <source>
        <dbReference type="EMBL" id="CAB4137314.1"/>
    </source>
</evidence>
<evidence type="ECO:0000256" key="1">
    <source>
        <dbReference type="SAM" id="Coils"/>
    </source>
</evidence>
<accession>A0A6J5LRZ2</accession>
<keyword evidence="1" id="KW-0175">Coiled coil</keyword>
<protein>
    <submittedName>
        <fullName evidence="2">Uncharacterized protein</fullName>
    </submittedName>
</protein>
<gene>
    <name evidence="2" type="ORF">UFOVP319_23</name>
</gene>
<feature type="coiled-coil region" evidence="1">
    <location>
        <begin position="37"/>
        <end position="71"/>
    </location>
</feature>
<name>A0A6J5LRZ2_9CAUD</name>
<dbReference type="EMBL" id="LR796336">
    <property type="protein sequence ID" value="CAB4137314.1"/>
    <property type="molecule type" value="Genomic_DNA"/>
</dbReference>
<proteinExistence type="predicted"/>
<reference evidence="2" key="1">
    <citation type="submission" date="2020-04" db="EMBL/GenBank/DDBJ databases">
        <authorList>
            <person name="Chiriac C."/>
            <person name="Salcher M."/>
            <person name="Ghai R."/>
            <person name="Kavagutti S V."/>
        </authorList>
    </citation>
    <scope>NUCLEOTIDE SEQUENCE</scope>
</reference>
<sequence>MVEITQADRETTRDVINALQLRAPCTDIIARHRTASTAALTAERDALVARVAELEEDKAAMRYAINDAIRQPLGVVPDSATRWYRP</sequence>